<evidence type="ECO:0000313" key="1">
    <source>
        <dbReference type="EMBL" id="GJT75669.1"/>
    </source>
</evidence>
<name>A0ABQ5GJP9_9ASTR</name>
<keyword evidence="2" id="KW-1185">Reference proteome</keyword>
<gene>
    <name evidence="1" type="ORF">Tco_1042394</name>
</gene>
<comment type="caution">
    <text evidence="1">The sequence shown here is derived from an EMBL/GenBank/DDBJ whole genome shotgun (WGS) entry which is preliminary data.</text>
</comment>
<dbReference type="Proteomes" id="UP001151760">
    <property type="component" value="Unassembled WGS sequence"/>
</dbReference>
<accession>A0ABQ5GJP9</accession>
<dbReference type="EMBL" id="BQNB010018552">
    <property type="protein sequence ID" value="GJT75669.1"/>
    <property type="molecule type" value="Genomic_DNA"/>
</dbReference>
<evidence type="ECO:0000313" key="2">
    <source>
        <dbReference type="Proteomes" id="UP001151760"/>
    </source>
</evidence>
<reference evidence="1" key="1">
    <citation type="journal article" date="2022" name="Int. J. Mol. Sci.">
        <title>Draft Genome of Tanacetum Coccineum: Genomic Comparison of Closely Related Tanacetum-Family Plants.</title>
        <authorList>
            <person name="Yamashiro T."/>
            <person name="Shiraishi A."/>
            <person name="Nakayama K."/>
            <person name="Satake H."/>
        </authorList>
    </citation>
    <scope>NUCLEOTIDE SEQUENCE</scope>
</reference>
<organism evidence="1 2">
    <name type="scientific">Tanacetum coccineum</name>
    <dbReference type="NCBI Taxonomy" id="301880"/>
    <lineage>
        <taxon>Eukaryota</taxon>
        <taxon>Viridiplantae</taxon>
        <taxon>Streptophyta</taxon>
        <taxon>Embryophyta</taxon>
        <taxon>Tracheophyta</taxon>
        <taxon>Spermatophyta</taxon>
        <taxon>Magnoliopsida</taxon>
        <taxon>eudicotyledons</taxon>
        <taxon>Gunneridae</taxon>
        <taxon>Pentapetalae</taxon>
        <taxon>asterids</taxon>
        <taxon>campanulids</taxon>
        <taxon>Asterales</taxon>
        <taxon>Asteraceae</taxon>
        <taxon>Asteroideae</taxon>
        <taxon>Anthemideae</taxon>
        <taxon>Anthemidinae</taxon>
        <taxon>Tanacetum</taxon>
    </lineage>
</organism>
<sequence length="299" mass="34268">MGRFKGITTEVGVAIKDRDSFYLILSSESDESWINERLTKGGGHDASYYKGSTEEVKSRVIHVQSQQSNLRARVYTKHVTKITWRPWPISDSYVNFLGLIHATPWSDLGQALYYAILLSGKNLSLPELTPSCMTLEAGTPFNHRTNRFMWSVDFEPEHPSTFNPREKFLKTSRALNSVYEAKAFHSIDDEPICIGKMMLLTPDPVGDCLILEEHSQLRRQLPVIIAKDLKDVENADLIRMLRQGLDAVDPFAPRIFDVEFETKKEQKILFANISQTLRTLNQNDVRNMEITEKKRTFSI</sequence>
<proteinExistence type="predicted"/>
<reference evidence="1" key="2">
    <citation type="submission" date="2022-01" db="EMBL/GenBank/DDBJ databases">
        <authorList>
            <person name="Yamashiro T."/>
            <person name="Shiraishi A."/>
            <person name="Satake H."/>
            <person name="Nakayama K."/>
        </authorList>
    </citation>
    <scope>NUCLEOTIDE SEQUENCE</scope>
</reference>
<protein>
    <submittedName>
        <fullName evidence="1">Uncharacterized protein</fullName>
    </submittedName>
</protein>